<evidence type="ECO:0000313" key="2">
    <source>
        <dbReference type="EMBL" id="EEG90477.1"/>
    </source>
</evidence>
<evidence type="ECO:0000259" key="1">
    <source>
        <dbReference type="Pfam" id="PF16653"/>
    </source>
</evidence>
<dbReference type="HOGENOM" id="CLU_1991335_0_0_9"/>
<dbReference type="AlphaFoldDB" id="C0B7U0"/>
<reference evidence="2 3" key="1">
    <citation type="submission" date="2009-02" db="EMBL/GenBank/DDBJ databases">
        <authorList>
            <person name="Fulton L."/>
            <person name="Clifton S."/>
            <person name="Fulton B."/>
            <person name="Xu J."/>
            <person name="Minx P."/>
            <person name="Pepin K.H."/>
            <person name="Johnson M."/>
            <person name="Bhonagiri V."/>
            <person name="Nash W.E."/>
            <person name="Mardis E.R."/>
            <person name="Wilson R.K."/>
        </authorList>
    </citation>
    <scope>NUCLEOTIDE SEQUENCE [LARGE SCALE GENOMIC DNA]</scope>
    <source>
        <strain evidence="2 3">ATCC 27758</strain>
    </source>
</reference>
<feature type="domain" description="Saccharopine dehydrogenase-like C-terminal" evidence="1">
    <location>
        <begin position="2"/>
        <end position="125"/>
    </location>
</feature>
<sequence length="133" mass="14760">MLDKLGLRSIKPVQVGDVKVVPRDVVAACAPQPKDIGDEMTGKMLVGVQCIGKKDGKEKEYFLYQPFDNQESIERWGTQAVTAQTGFGAALALELIGRGIWKEAGVYAPEYFDPKPYLELMKESGYKYGIIEK</sequence>
<proteinExistence type="predicted"/>
<dbReference type="Pfam" id="PF16653">
    <property type="entry name" value="Sacchrp_dh_C"/>
    <property type="match status" value="1"/>
</dbReference>
<evidence type="ECO:0000313" key="3">
    <source>
        <dbReference type="Proteomes" id="UP000003793"/>
    </source>
</evidence>
<comment type="caution">
    <text evidence="2">The sequence shown here is derived from an EMBL/GenBank/DDBJ whole genome shotgun (WGS) entry which is preliminary data.</text>
</comment>
<protein>
    <recommendedName>
        <fullName evidence="1">Saccharopine dehydrogenase-like C-terminal domain-containing protein</fullName>
    </recommendedName>
</protein>
<dbReference type="Gene3D" id="3.40.50.720">
    <property type="entry name" value="NAD(P)-binding Rossmann-like Domain"/>
    <property type="match status" value="1"/>
</dbReference>
<gene>
    <name evidence="2" type="ORF">COPCOM_01213</name>
</gene>
<accession>C0B7U0</accession>
<dbReference type="InterPro" id="IPR032095">
    <property type="entry name" value="Sacchrp_dh-like_C"/>
</dbReference>
<reference evidence="2 3" key="2">
    <citation type="submission" date="2009-03" db="EMBL/GenBank/DDBJ databases">
        <title>Draft genome sequence of Coprococcus comes (ATCC 27758).</title>
        <authorList>
            <person name="Sudarsanam P."/>
            <person name="Ley R."/>
            <person name="Guruge J."/>
            <person name="Turnbaugh P.J."/>
            <person name="Mahowald M."/>
            <person name="Liep D."/>
            <person name="Gordon J."/>
        </authorList>
    </citation>
    <scope>NUCLEOTIDE SEQUENCE [LARGE SCALE GENOMIC DNA]</scope>
    <source>
        <strain evidence="2 3">ATCC 27758</strain>
    </source>
</reference>
<name>C0B7U0_9FIRM</name>
<dbReference type="Proteomes" id="UP000003793">
    <property type="component" value="Unassembled WGS sequence"/>
</dbReference>
<organism evidence="2 3">
    <name type="scientific">Coprococcus comes ATCC 27758</name>
    <dbReference type="NCBI Taxonomy" id="470146"/>
    <lineage>
        <taxon>Bacteria</taxon>
        <taxon>Bacillati</taxon>
        <taxon>Bacillota</taxon>
        <taxon>Clostridia</taxon>
        <taxon>Lachnospirales</taxon>
        <taxon>Lachnospiraceae</taxon>
        <taxon>Coprococcus</taxon>
    </lineage>
</organism>
<dbReference type="Gene3D" id="3.30.360.10">
    <property type="entry name" value="Dihydrodipicolinate Reductase, domain 2"/>
    <property type="match status" value="1"/>
</dbReference>
<dbReference type="EMBL" id="ABVR01000038">
    <property type="protein sequence ID" value="EEG90477.1"/>
    <property type="molecule type" value="Genomic_DNA"/>
</dbReference>